<dbReference type="EMBL" id="OZ019899">
    <property type="protein sequence ID" value="CAK9231887.1"/>
    <property type="molecule type" value="Genomic_DNA"/>
</dbReference>
<dbReference type="InterPro" id="IPR003141">
    <property type="entry name" value="Pol/His_phosphatase_N"/>
</dbReference>
<dbReference type="InterPro" id="IPR004013">
    <property type="entry name" value="PHP_dom"/>
</dbReference>
<dbReference type="SMART" id="SM00481">
    <property type="entry name" value="POLIIIAc"/>
    <property type="match status" value="1"/>
</dbReference>
<proteinExistence type="predicted"/>
<evidence type="ECO:0000313" key="3">
    <source>
        <dbReference type="EMBL" id="CAK9231887.1"/>
    </source>
</evidence>
<gene>
    <name evidence="3" type="ORF">CSSPTR1EN2_LOCUS20982</name>
</gene>
<evidence type="ECO:0000259" key="2">
    <source>
        <dbReference type="SMART" id="SM00481"/>
    </source>
</evidence>
<organism evidence="3 4">
    <name type="scientific">Sphagnum troendelagicum</name>
    <dbReference type="NCBI Taxonomy" id="128251"/>
    <lineage>
        <taxon>Eukaryota</taxon>
        <taxon>Viridiplantae</taxon>
        <taxon>Streptophyta</taxon>
        <taxon>Embryophyta</taxon>
        <taxon>Bryophyta</taxon>
        <taxon>Sphagnophytina</taxon>
        <taxon>Sphagnopsida</taxon>
        <taxon>Sphagnales</taxon>
        <taxon>Sphagnaceae</taxon>
        <taxon>Sphagnum</taxon>
    </lineage>
</organism>
<dbReference type="Pfam" id="PF02811">
    <property type="entry name" value="PHP"/>
    <property type="match status" value="1"/>
</dbReference>
<reference evidence="3" key="1">
    <citation type="submission" date="2024-02" db="EMBL/GenBank/DDBJ databases">
        <authorList>
            <consortium name="ELIXIR-Norway"/>
            <consortium name="Elixir Norway"/>
        </authorList>
    </citation>
    <scope>NUCLEOTIDE SEQUENCE</scope>
</reference>
<evidence type="ECO:0000256" key="1">
    <source>
        <dbReference type="SAM" id="MobiDB-lite"/>
    </source>
</evidence>
<sequence>MILDGLVAQNSTQYSRSTEHANEMQKSKKKGKTRGNDAARLSAAILHLSSWANKSRHPDPTPPRTDFHTHSNLSDGFLSPAEVVNRAHRNGVKVLALTDHDTMAGVPLALKAAQEHRIRLIPGVEISAKFGSSSQQLRGQEEPVHILAYYSCCGPAHCKEMEATLLQIREGRYIRAQAMVQKLESLNKPIKWDDVLEIAGKGVAPCRPHVAQALVAAGHVNSVEEAFSRYLNNSGPAYVAGAEQPAADVVRLIHRTGGMAVLAHPWTLKHPFPLIERLKDAGLDAIEVYKSDGKDAVSAEWATAYELMKLGGSDFHGRGTIDEIDIGGTSIPALAMLQFLTVAQPIWSSALRLIVQEFAESTSVHDMDHEYWKGDIFVQEVEGRFCLVFSAWLTDEEKSVVQNEARTLGLMHEVTLQQGFECISVIKVS</sequence>
<dbReference type="SUPFAM" id="SSF89550">
    <property type="entry name" value="PHP domain-like"/>
    <property type="match status" value="1"/>
</dbReference>
<feature type="region of interest" description="Disordered" evidence="1">
    <location>
        <begin position="9"/>
        <end position="36"/>
    </location>
</feature>
<dbReference type="InterPro" id="IPR052018">
    <property type="entry name" value="PHP_domain"/>
</dbReference>
<evidence type="ECO:0000313" key="4">
    <source>
        <dbReference type="Proteomes" id="UP001497512"/>
    </source>
</evidence>
<keyword evidence="4" id="KW-1185">Reference proteome</keyword>
<name>A0ABP0UZ24_9BRYO</name>
<dbReference type="InterPro" id="IPR016195">
    <property type="entry name" value="Pol/histidinol_Pase-like"/>
</dbReference>
<dbReference type="Gene3D" id="3.20.20.140">
    <property type="entry name" value="Metal-dependent hydrolases"/>
    <property type="match status" value="1"/>
</dbReference>
<feature type="compositionally biased region" description="Basic and acidic residues" evidence="1">
    <location>
        <begin position="17"/>
        <end position="26"/>
    </location>
</feature>
<dbReference type="CDD" id="cd07438">
    <property type="entry name" value="PHP_HisPPase_AMP"/>
    <property type="match status" value="1"/>
</dbReference>
<dbReference type="Proteomes" id="UP001497512">
    <property type="component" value="Chromosome 7"/>
</dbReference>
<dbReference type="PANTHER" id="PTHR42924">
    <property type="entry name" value="EXONUCLEASE"/>
    <property type="match status" value="1"/>
</dbReference>
<dbReference type="PANTHER" id="PTHR42924:SF3">
    <property type="entry name" value="POLYMERASE_HISTIDINOL PHOSPHATASE N-TERMINAL DOMAIN-CONTAINING PROTEIN"/>
    <property type="match status" value="1"/>
</dbReference>
<feature type="domain" description="Polymerase/histidinol phosphatase N-terminal" evidence="2">
    <location>
        <begin position="65"/>
        <end position="130"/>
    </location>
</feature>
<accession>A0ABP0UZ24</accession>
<dbReference type="Gene3D" id="1.10.150.650">
    <property type="match status" value="1"/>
</dbReference>
<feature type="region of interest" description="Disordered" evidence="1">
    <location>
        <begin position="50"/>
        <end position="72"/>
    </location>
</feature>
<protein>
    <recommendedName>
        <fullName evidence="2">Polymerase/histidinol phosphatase N-terminal domain-containing protein</fullName>
    </recommendedName>
</protein>